<dbReference type="GO" id="GO:0003677">
    <property type="term" value="F:DNA binding"/>
    <property type="evidence" value="ECO:0007669"/>
    <property type="project" value="InterPro"/>
</dbReference>
<dbReference type="RefSeq" id="WP_062832203.1">
    <property type="nucleotide sequence ID" value="NZ_BCSX01000056.1"/>
</dbReference>
<feature type="region of interest" description="Disordered" evidence="1">
    <location>
        <begin position="177"/>
        <end position="262"/>
    </location>
</feature>
<dbReference type="InterPro" id="IPR001387">
    <property type="entry name" value="Cro/C1-type_HTH"/>
</dbReference>
<dbReference type="EMBL" id="BCSX01000056">
    <property type="protein sequence ID" value="GAS92639.1"/>
    <property type="molecule type" value="Genomic_DNA"/>
</dbReference>
<evidence type="ECO:0008006" key="4">
    <source>
        <dbReference type="Google" id="ProtNLM"/>
    </source>
</evidence>
<evidence type="ECO:0000313" key="3">
    <source>
        <dbReference type="Proteomes" id="UP000069620"/>
    </source>
</evidence>
<dbReference type="SUPFAM" id="SSF47413">
    <property type="entry name" value="lambda repressor-like DNA-binding domains"/>
    <property type="match status" value="1"/>
</dbReference>
<dbReference type="InterPro" id="IPR010982">
    <property type="entry name" value="Lambda_DNA-bd_dom_sf"/>
</dbReference>
<dbReference type="CDD" id="cd00093">
    <property type="entry name" value="HTH_XRE"/>
    <property type="match status" value="1"/>
</dbReference>
<proteinExistence type="predicted"/>
<feature type="region of interest" description="Disordered" evidence="1">
    <location>
        <begin position="23"/>
        <end position="47"/>
    </location>
</feature>
<reference evidence="3" key="1">
    <citation type="journal article" date="2016" name="Genome Announc.">
        <title>Draft Genome Sequences of Five Rapidly Growing Mycobacterium Species, M. thermoresistibile, M. fortuitum subsp. acetamidolyticum, M. canariasense, M. brisbanense, and M. novocastrense.</title>
        <authorList>
            <person name="Katahira K."/>
            <person name="Ogura Y."/>
            <person name="Gotoh Y."/>
            <person name="Hayashi T."/>
        </authorList>
    </citation>
    <scope>NUCLEOTIDE SEQUENCE [LARGE SCALE GENOMIC DNA]</scope>
    <source>
        <strain evidence="3">JCM15654</strain>
    </source>
</reference>
<feature type="region of interest" description="Disordered" evidence="1">
    <location>
        <begin position="66"/>
        <end position="93"/>
    </location>
</feature>
<accession>A0A100W6P6</accession>
<keyword evidence="3" id="KW-1185">Reference proteome</keyword>
<dbReference type="AlphaFoldDB" id="A0A100W6P6"/>
<gene>
    <name evidence="2" type="ORF">RMCB_6735</name>
</gene>
<dbReference type="Gene3D" id="1.10.260.40">
    <property type="entry name" value="lambda repressor-like DNA-binding domains"/>
    <property type="match status" value="1"/>
</dbReference>
<reference evidence="3" key="2">
    <citation type="submission" date="2016-02" db="EMBL/GenBank/DDBJ databases">
        <title>Draft genome sequence of five rapidly growing Mycobacterium species.</title>
        <authorList>
            <person name="Katahira K."/>
            <person name="Gotou Y."/>
            <person name="Iida K."/>
            <person name="Ogura Y."/>
            <person name="Hayashi T."/>
        </authorList>
    </citation>
    <scope>NUCLEOTIDE SEQUENCE [LARGE SCALE GENOMIC DNA]</scope>
    <source>
        <strain evidence="3">JCM15654</strain>
    </source>
</reference>
<organism evidence="2 3">
    <name type="scientific">Mycolicibacterium brisbanense</name>
    <dbReference type="NCBI Taxonomy" id="146020"/>
    <lineage>
        <taxon>Bacteria</taxon>
        <taxon>Bacillati</taxon>
        <taxon>Actinomycetota</taxon>
        <taxon>Actinomycetes</taxon>
        <taxon>Mycobacteriales</taxon>
        <taxon>Mycobacteriaceae</taxon>
        <taxon>Mycolicibacterium</taxon>
    </lineage>
</organism>
<name>A0A100W6P6_9MYCO</name>
<comment type="caution">
    <text evidence="2">The sequence shown here is derived from an EMBL/GenBank/DDBJ whole genome shotgun (WGS) entry which is preliminary data.</text>
</comment>
<protein>
    <recommendedName>
        <fullName evidence="4">HTH cro/C1-type domain-containing protein</fullName>
    </recommendedName>
</protein>
<dbReference type="STRING" id="146020.RMCB_6735"/>
<feature type="compositionally biased region" description="Basic and acidic residues" evidence="1">
    <location>
        <begin position="252"/>
        <end position="262"/>
    </location>
</feature>
<dbReference type="Proteomes" id="UP000069620">
    <property type="component" value="Unassembled WGS sequence"/>
</dbReference>
<evidence type="ECO:0000313" key="2">
    <source>
        <dbReference type="EMBL" id="GAS92639.1"/>
    </source>
</evidence>
<feature type="compositionally biased region" description="Basic and acidic residues" evidence="1">
    <location>
        <begin position="177"/>
        <end position="189"/>
    </location>
</feature>
<feature type="compositionally biased region" description="Polar residues" evidence="1">
    <location>
        <begin position="190"/>
        <end position="203"/>
    </location>
</feature>
<evidence type="ECO:0000256" key="1">
    <source>
        <dbReference type="SAM" id="MobiDB-lite"/>
    </source>
</evidence>
<sequence>MDLERFGRIVLSRRIELGLTQEEVERNGGPTDTTLGKIENGEWTPGNRKTTLRKLDVGLRWRDGSAQRTLAGGHPENLTDVPPRPSHVEPAPEDDPVVRLVDIVNANWLRAEAVVNQAMELDLPESFLHRIRSLVRGFGAYLAEEITGLAAPRAERDEAMAELFRRRDRADQLLRQKEEHNANIHDRDQTPSSGTPPEGNQIQEVGDDQDDAEASRRPSSSRHPPSGDRAHPSPPSDDASQSVARIRSHISRATDAHKIRED</sequence>